<comment type="caution">
    <text evidence="1">The sequence shown here is derived from an EMBL/GenBank/DDBJ whole genome shotgun (WGS) entry which is preliminary data.</text>
</comment>
<accession>A0ABP9GH23</accession>
<evidence type="ECO:0000313" key="2">
    <source>
        <dbReference type="Proteomes" id="UP001501302"/>
    </source>
</evidence>
<proteinExistence type="predicted"/>
<sequence length="506" mass="57335">MNNIFTILKKPLIKTSLIMKKKICFYFLFSLITLLFSCSDDNVEPKDKVMDFQLQIDIADNMLNLYEDLLLQNTAEQSRELIVENLRGIDEINVAEISEDGTTVCWEYRDGLEFCFLTETSLSDDLTSKVSNISKKQSSNIFNDPVIPENKNALILSPYYYQWSLLDKPDESNDIATLLLDNNYNVNYKLNAESSQSNISLEDYQQFNNYSVIAISTHGGVAMNGEVFINAGVPITEEIKTRLKDDIDNKRVAVTFSKKWLLFDGPKVLALKSSWFNHTYNTKLNQTLVHIGACKGYYNQGLSNALIGNESAFFGWTANVNTFTNRDNAIDLFQNLFEGKTVEESYNQLVRNGSTISGEANFMMSSNSFADLALISKELINQIKITGNDEILDFTGINGYIESIGNDKTVILNVNDTRIINIYFDGEHQTPITQDGTYTFNTDSNGNQNFYIQFLHNSFSQTNEFVFMQNGTIKISENFTKFDFECNGQISNTNTNVDFVGNVNLN</sequence>
<dbReference type="EMBL" id="BAABJJ010000006">
    <property type="protein sequence ID" value="GAA4934894.1"/>
    <property type="molecule type" value="Genomic_DNA"/>
</dbReference>
<protein>
    <submittedName>
        <fullName evidence="1">Uncharacterized protein</fullName>
    </submittedName>
</protein>
<organism evidence="1 2">
    <name type="scientific">Algibacter agarivorans</name>
    <dbReference type="NCBI Taxonomy" id="1109741"/>
    <lineage>
        <taxon>Bacteria</taxon>
        <taxon>Pseudomonadati</taxon>
        <taxon>Bacteroidota</taxon>
        <taxon>Flavobacteriia</taxon>
        <taxon>Flavobacteriales</taxon>
        <taxon>Flavobacteriaceae</taxon>
        <taxon>Algibacter</taxon>
    </lineage>
</organism>
<dbReference type="Proteomes" id="UP001501302">
    <property type="component" value="Unassembled WGS sequence"/>
</dbReference>
<name>A0ABP9GH23_9FLAO</name>
<reference evidence="2" key="1">
    <citation type="journal article" date="2019" name="Int. J. Syst. Evol. Microbiol.">
        <title>The Global Catalogue of Microorganisms (GCM) 10K type strain sequencing project: providing services to taxonomists for standard genome sequencing and annotation.</title>
        <authorList>
            <consortium name="The Broad Institute Genomics Platform"/>
            <consortium name="The Broad Institute Genome Sequencing Center for Infectious Disease"/>
            <person name="Wu L."/>
            <person name="Ma J."/>
        </authorList>
    </citation>
    <scope>NUCLEOTIDE SEQUENCE [LARGE SCALE GENOMIC DNA]</scope>
    <source>
        <strain evidence="2">JCM 18285</strain>
    </source>
</reference>
<gene>
    <name evidence="1" type="ORF">GCM10023314_04070</name>
</gene>
<evidence type="ECO:0000313" key="1">
    <source>
        <dbReference type="EMBL" id="GAA4934894.1"/>
    </source>
</evidence>
<keyword evidence="2" id="KW-1185">Reference proteome</keyword>